<evidence type="ECO:0000259" key="7">
    <source>
        <dbReference type="Pfam" id="PF00881"/>
    </source>
</evidence>
<feature type="non-terminal residue" evidence="8">
    <location>
        <position position="1"/>
    </location>
</feature>
<dbReference type="CDD" id="cd02140">
    <property type="entry name" value="Frm2-like"/>
    <property type="match status" value="1"/>
</dbReference>
<dbReference type="GO" id="GO:0016491">
    <property type="term" value="F:oxidoreductase activity"/>
    <property type="evidence" value="ECO:0007669"/>
    <property type="project" value="UniProtKB-KW"/>
</dbReference>
<dbReference type="SUPFAM" id="SSF55469">
    <property type="entry name" value="FMN-dependent nitroreductase-like"/>
    <property type="match status" value="1"/>
</dbReference>
<dbReference type="PANTHER" id="PTHR43035">
    <property type="entry name" value="FATTY ACID REPRESSION MUTANT PROTEIN 2-RELATED"/>
    <property type="match status" value="1"/>
</dbReference>
<evidence type="ECO:0000313" key="9">
    <source>
        <dbReference type="Proteomes" id="UP001221142"/>
    </source>
</evidence>
<dbReference type="InterPro" id="IPR033877">
    <property type="entry name" value="Frm2/Hbn1"/>
</dbReference>
<reference evidence="8" key="1">
    <citation type="submission" date="2023-03" db="EMBL/GenBank/DDBJ databases">
        <title>Massive genome expansion in bonnet fungi (Mycena s.s.) driven by repeated elements and novel gene families across ecological guilds.</title>
        <authorList>
            <consortium name="Lawrence Berkeley National Laboratory"/>
            <person name="Harder C.B."/>
            <person name="Miyauchi S."/>
            <person name="Viragh M."/>
            <person name="Kuo A."/>
            <person name="Thoen E."/>
            <person name="Andreopoulos B."/>
            <person name="Lu D."/>
            <person name="Skrede I."/>
            <person name="Drula E."/>
            <person name="Henrissat B."/>
            <person name="Morin E."/>
            <person name="Kohler A."/>
            <person name="Barry K."/>
            <person name="LaButti K."/>
            <person name="Morin E."/>
            <person name="Salamov A."/>
            <person name="Lipzen A."/>
            <person name="Mereny Z."/>
            <person name="Hegedus B."/>
            <person name="Baldrian P."/>
            <person name="Stursova M."/>
            <person name="Weitz H."/>
            <person name="Taylor A."/>
            <person name="Grigoriev I.V."/>
            <person name="Nagy L.G."/>
            <person name="Martin F."/>
            <person name="Kauserud H."/>
        </authorList>
    </citation>
    <scope>NUCLEOTIDE SEQUENCE</scope>
    <source>
        <strain evidence="8">9284</strain>
    </source>
</reference>
<keyword evidence="6" id="KW-0539">Nucleus</keyword>
<comment type="similarity">
    <text evidence="3">Belongs to the nitroreductase family.</text>
</comment>
<proteinExistence type="inferred from homology"/>
<dbReference type="GO" id="GO:0005737">
    <property type="term" value="C:cytoplasm"/>
    <property type="evidence" value="ECO:0007669"/>
    <property type="project" value="UniProtKB-SubCell"/>
</dbReference>
<keyword evidence="4" id="KW-0963">Cytoplasm</keyword>
<evidence type="ECO:0000256" key="2">
    <source>
        <dbReference type="ARBA" id="ARBA00004496"/>
    </source>
</evidence>
<evidence type="ECO:0000256" key="6">
    <source>
        <dbReference type="ARBA" id="ARBA00023242"/>
    </source>
</evidence>
<dbReference type="Pfam" id="PF00881">
    <property type="entry name" value="Nitroreductase"/>
    <property type="match status" value="1"/>
</dbReference>
<evidence type="ECO:0000256" key="1">
    <source>
        <dbReference type="ARBA" id="ARBA00004123"/>
    </source>
</evidence>
<feature type="domain" description="Nitroreductase" evidence="7">
    <location>
        <begin position="10"/>
        <end position="180"/>
    </location>
</feature>
<sequence>MSSAYLAALATRRTNYAISNKCSVPDEKLESIVKQAVMHSPTPFNIQSSRAVLVTGAAHTKLWDLISRSSVKGKDDEAKARTLEELTAFANGYGTVLIFEDQAVIDAICAKVPNYAKQFPVWSTNATGMLQVAIWTALTVEGLGASLQHNGAYSEELVQEILQAFNLPSTWTSTAIIPFGVPAGQPSEKKFLPIEDRVKIFKD</sequence>
<dbReference type="InterPro" id="IPR000415">
    <property type="entry name" value="Nitroreductase-like"/>
</dbReference>
<gene>
    <name evidence="8" type="ORF">FB45DRAFT_835184</name>
</gene>
<keyword evidence="9" id="KW-1185">Reference proteome</keyword>
<evidence type="ECO:0000313" key="8">
    <source>
        <dbReference type="EMBL" id="KAJ7626868.1"/>
    </source>
</evidence>
<dbReference type="InterPro" id="IPR029479">
    <property type="entry name" value="Nitroreductase"/>
</dbReference>
<dbReference type="EMBL" id="JARKIF010000011">
    <property type="protein sequence ID" value="KAJ7626868.1"/>
    <property type="molecule type" value="Genomic_DNA"/>
</dbReference>
<dbReference type="Proteomes" id="UP001221142">
    <property type="component" value="Unassembled WGS sequence"/>
</dbReference>
<comment type="subcellular location">
    <subcellularLocation>
        <location evidence="2">Cytoplasm</location>
    </subcellularLocation>
    <subcellularLocation>
        <location evidence="1">Nucleus</location>
    </subcellularLocation>
</comment>
<dbReference type="GO" id="GO:0005634">
    <property type="term" value="C:nucleus"/>
    <property type="evidence" value="ECO:0007669"/>
    <property type="project" value="UniProtKB-SubCell"/>
</dbReference>
<protein>
    <submittedName>
        <fullName evidence="8">Nitroreductase</fullName>
    </submittedName>
</protein>
<comment type="caution">
    <text evidence="8">The sequence shown here is derived from an EMBL/GenBank/DDBJ whole genome shotgun (WGS) entry which is preliminary data.</text>
</comment>
<dbReference type="AlphaFoldDB" id="A0AAD7BP98"/>
<dbReference type="Gene3D" id="3.40.109.10">
    <property type="entry name" value="NADH Oxidase"/>
    <property type="match status" value="1"/>
</dbReference>
<keyword evidence="5" id="KW-0560">Oxidoreductase</keyword>
<dbReference type="FunFam" id="3.40.109.10:FF:000001">
    <property type="entry name" value="Nitroreductase family"/>
    <property type="match status" value="1"/>
</dbReference>
<name>A0AAD7BP98_9AGAR</name>
<accession>A0AAD7BP98</accession>
<evidence type="ECO:0000256" key="4">
    <source>
        <dbReference type="ARBA" id="ARBA00022490"/>
    </source>
</evidence>
<dbReference type="PANTHER" id="PTHR43035:SF1">
    <property type="entry name" value="FATTY ACID REPRESSION MUTANT PROTEIN 2-RELATED"/>
    <property type="match status" value="1"/>
</dbReference>
<evidence type="ECO:0000256" key="5">
    <source>
        <dbReference type="ARBA" id="ARBA00023002"/>
    </source>
</evidence>
<organism evidence="8 9">
    <name type="scientific">Roridomyces roridus</name>
    <dbReference type="NCBI Taxonomy" id="1738132"/>
    <lineage>
        <taxon>Eukaryota</taxon>
        <taxon>Fungi</taxon>
        <taxon>Dikarya</taxon>
        <taxon>Basidiomycota</taxon>
        <taxon>Agaricomycotina</taxon>
        <taxon>Agaricomycetes</taxon>
        <taxon>Agaricomycetidae</taxon>
        <taxon>Agaricales</taxon>
        <taxon>Marasmiineae</taxon>
        <taxon>Mycenaceae</taxon>
        <taxon>Roridomyces</taxon>
    </lineage>
</organism>
<dbReference type="GO" id="GO:0034599">
    <property type="term" value="P:cellular response to oxidative stress"/>
    <property type="evidence" value="ECO:0007669"/>
    <property type="project" value="InterPro"/>
</dbReference>
<evidence type="ECO:0000256" key="3">
    <source>
        <dbReference type="ARBA" id="ARBA00007118"/>
    </source>
</evidence>